<comment type="caution">
    <text evidence="1">The sequence shown here is derived from an EMBL/GenBank/DDBJ whole genome shotgun (WGS) entry which is preliminary data.</text>
</comment>
<sequence length="232" mass="26259">MNAIVRFRFRQNCHPCQAPSNIDCGIGQIWIGCHIRSPEGDPILGGGALKVEKKAPFPDRFDTTARRSSYVAGSDDVAIEWKRPSRTQRSDMQLGLMQFSSRSSYDTALRQIMRKGRLYNLMKIDRTQWDLQINYSGKTVLLKPPRNAVMEDIERLFSGCNHDVSATEIVTRQGLYGPIRLVLARFPTRTAATTAVCRKNRSFCLNTPVTMHWLLATKAWSTLNPESLSQPL</sequence>
<dbReference type="OrthoDB" id="2013327at2759"/>
<dbReference type="PANTHER" id="PTHR48167:SF2">
    <property type="entry name" value="EXPRESSED PROTEIN"/>
    <property type="match status" value="1"/>
</dbReference>
<protein>
    <submittedName>
        <fullName evidence="1">Uncharacterized protein</fullName>
    </submittedName>
</protein>
<dbReference type="PANTHER" id="PTHR48167">
    <property type="entry name" value="EXPRESSED PROTEIN"/>
    <property type="match status" value="1"/>
</dbReference>
<reference evidence="1" key="1">
    <citation type="submission" date="2017-07" db="EMBL/GenBank/DDBJ databases">
        <title>Taro Niue Genome Assembly and Annotation.</title>
        <authorList>
            <person name="Atibalentja N."/>
            <person name="Keating K."/>
            <person name="Fields C.J."/>
        </authorList>
    </citation>
    <scope>NUCLEOTIDE SEQUENCE</scope>
    <source>
        <strain evidence="1">Niue_2</strain>
        <tissue evidence="1">Leaf</tissue>
    </source>
</reference>
<name>A0A843W6X2_COLES</name>
<dbReference type="AlphaFoldDB" id="A0A843W6X2"/>
<organism evidence="1 2">
    <name type="scientific">Colocasia esculenta</name>
    <name type="common">Wild taro</name>
    <name type="synonym">Arum esculentum</name>
    <dbReference type="NCBI Taxonomy" id="4460"/>
    <lineage>
        <taxon>Eukaryota</taxon>
        <taxon>Viridiplantae</taxon>
        <taxon>Streptophyta</taxon>
        <taxon>Embryophyta</taxon>
        <taxon>Tracheophyta</taxon>
        <taxon>Spermatophyta</taxon>
        <taxon>Magnoliopsida</taxon>
        <taxon>Liliopsida</taxon>
        <taxon>Araceae</taxon>
        <taxon>Aroideae</taxon>
        <taxon>Colocasieae</taxon>
        <taxon>Colocasia</taxon>
    </lineage>
</organism>
<evidence type="ECO:0000313" key="2">
    <source>
        <dbReference type="Proteomes" id="UP000652761"/>
    </source>
</evidence>
<gene>
    <name evidence="1" type="ORF">Taro_038512</name>
</gene>
<dbReference type="EMBL" id="NMUH01003463">
    <property type="protein sequence ID" value="MQM05702.1"/>
    <property type="molecule type" value="Genomic_DNA"/>
</dbReference>
<accession>A0A843W6X2</accession>
<dbReference type="Proteomes" id="UP000652761">
    <property type="component" value="Unassembled WGS sequence"/>
</dbReference>
<keyword evidence="2" id="KW-1185">Reference proteome</keyword>
<evidence type="ECO:0000313" key="1">
    <source>
        <dbReference type="EMBL" id="MQM05702.1"/>
    </source>
</evidence>
<proteinExistence type="predicted"/>